<dbReference type="Proteomes" id="UP000198901">
    <property type="component" value="Unassembled WGS sequence"/>
</dbReference>
<dbReference type="PANTHER" id="PTHR43133">
    <property type="entry name" value="RNA POLYMERASE ECF-TYPE SIGMA FACTO"/>
    <property type="match status" value="1"/>
</dbReference>
<sequence>MPPLSPPIPDHVLWDRFRNGDRMAFEEIVSGHYKSLFRFGSRYTRDKALLEDCLHDLFVYLWEKRRTVNSTDSIRRYLLTAFRNKILLELDRIRKRGWTDEEAVTGTAFEEDTSHFAHDDDASPKLELLIGRLPARQQEAIYLRYYEGMDVSQIAGIMDISTQSVSNHLHKALLTLRQYARQFSLWISLAALPLFSFLA</sequence>
<evidence type="ECO:0000256" key="4">
    <source>
        <dbReference type="ARBA" id="ARBA00023163"/>
    </source>
</evidence>
<accession>A0A1G9L2A8</accession>
<dbReference type="InterPro" id="IPR039425">
    <property type="entry name" value="RNA_pol_sigma-70-like"/>
</dbReference>
<feature type="domain" description="RNA polymerase sigma factor 70 region 4 type 2" evidence="6">
    <location>
        <begin position="126"/>
        <end position="176"/>
    </location>
</feature>
<dbReference type="Pfam" id="PF08281">
    <property type="entry name" value="Sigma70_r4_2"/>
    <property type="match status" value="1"/>
</dbReference>
<organism evidence="7 8">
    <name type="scientific">Siphonobacter aquaeclarae</name>
    <dbReference type="NCBI Taxonomy" id="563176"/>
    <lineage>
        <taxon>Bacteria</taxon>
        <taxon>Pseudomonadati</taxon>
        <taxon>Bacteroidota</taxon>
        <taxon>Cytophagia</taxon>
        <taxon>Cytophagales</taxon>
        <taxon>Cytophagaceae</taxon>
        <taxon>Siphonobacter</taxon>
    </lineage>
</organism>
<dbReference type="InterPro" id="IPR007627">
    <property type="entry name" value="RNA_pol_sigma70_r2"/>
</dbReference>
<evidence type="ECO:0000313" key="8">
    <source>
        <dbReference type="Proteomes" id="UP000198901"/>
    </source>
</evidence>
<evidence type="ECO:0000256" key="2">
    <source>
        <dbReference type="ARBA" id="ARBA00023015"/>
    </source>
</evidence>
<dbReference type="EMBL" id="FNGS01000002">
    <property type="protein sequence ID" value="SDL56118.1"/>
    <property type="molecule type" value="Genomic_DNA"/>
</dbReference>
<dbReference type="SUPFAM" id="SSF88946">
    <property type="entry name" value="Sigma2 domain of RNA polymerase sigma factors"/>
    <property type="match status" value="1"/>
</dbReference>
<dbReference type="Pfam" id="PF04542">
    <property type="entry name" value="Sigma70_r2"/>
    <property type="match status" value="1"/>
</dbReference>
<evidence type="ECO:0000259" key="6">
    <source>
        <dbReference type="Pfam" id="PF08281"/>
    </source>
</evidence>
<dbReference type="CDD" id="cd06171">
    <property type="entry name" value="Sigma70_r4"/>
    <property type="match status" value="1"/>
</dbReference>
<dbReference type="PANTHER" id="PTHR43133:SF46">
    <property type="entry name" value="RNA POLYMERASE SIGMA-70 FACTOR ECF SUBFAMILY"/>
    <property type="match status" value="1"/>
</dbReference>
<dbReference type="GO" id="GO:0006352">
    <property type="term" value="P:DNA-templated transcription initiation"/>
    <property type="evidence" value="ECO:0007669"/>
    <property type="project" value="InterPro"/>
</dbReference>
<dbReference type="Gene3D" id="1.10.1740.10">
    <property type="match status" value="1"/>
</dbReference>
<dbReference type="InterPro" id="IPR013324">
    <property type="entry name" value="RNA_pol_sigma_r3/r4-like"/>
</dbReference>
<dbReference type="NCBIfam" id="TIGR02937">
    <property type="entry name" value="sigma70-ECF"/>
    <property type="match status" value="1"/>
</dbReference>
<keyword evidence="4" id="KW-0804">Transcription</keyword>
<feature type="domain" description="RNA polymerase sigma-70 region 2" evidence="5">
    <location>
        <begin position="29"/>
        <end position="98"/>
    </location>
</feature>
<dbReference type="InterPro" id="IPR036388">
    <property type="entry name" value="WH-like_DNA-bd_sf"/>
</dbReference>
<keyword evidence="2" id="KW-0805">Transcription regulation</keyword>
<reference evidence="7 8" key="1">
    <citation type="submission" date="2016-10" db="EMBL/GenBank/DDBJ databases">
        <authorList>
            <person name="de Groot N.N."/>
        </authorList>
    </citation>
    <scope>NUCLEOTIDE SEQUENCE [LARGE SCALE GENOMIC DNA]</scope>
    <source>
        <strain evidence="7 8">DSM 21668</strain>
    </source>
</reference>
<dbReference type="Gene3D" id="1.10.10.10">
    <property type="entry name" value="Winged helix-like DNA-binding domain superfamily/Winged helix DNA-binding domain"/>
    <property type="match status" value="1"/>
</dbReference>
<dbReference type="GO" id="GO:0003677">
    <property type="term" value="F:DNA binding"/>
    <property type="evidence" value="ECO:0007669"/>
    <property type="project" value="InterPro"/>
</dbReference>
<gene>
    <name evidence="7" type="ORF">SAMN04488090_1226</name>
</gene>
<dbReference type="GO" id="GO:0016987">
    <property type="term" value="F:sigma factor activity"/>
    <property type="evidence" value="ECO:0007669"/>
    <property type="project" value="UniProtKB-KW"/>
</dbReference>
<evidence type="ECO:0000313" key="7">
    <source>
        <dbReference type="EMBL" id="SDL56118.1"/>
    </source>
</evidence>
<protein>
    <submittedName>
        <fullName evidence="7">RNA polymerase sigma factor, sigma-70 family</fullName>
    </submittedName>
</protein>
<evidence type="ECO:0000256" key="3">
    <source>
        <dbReference type="ARBA" id="ARBA00023082"/>
    </source>
</evidence>
<name>A0A1G9L2A8_9BACT</name>
<dbReference type="AlphaFoldDB" id="A0A1G9L2A8"/>
<dbReference type="InterPro" id="IPR013249">
    <property type="entry name" value="RNA_pol_sigma70_r4_t2"/>
</dbReference>
<dbReference type="OrthoDB" id="9150024at2"/>
<keyword evidence="8" id="KW-1185">Reference proteome</keyword>
<dbReference type="InterPro" id="IPR013325">
    <property type="entry name" value="RNA_pol_sigma_r2"/>
</dbReference>
<keyword evidence="3" id="KW-0731">Sigma factor</keyword>
<proteinExistence type="inferred from homology"/>
<comment type="similarity">
    <text evidence="1">Belongs to the sigma-70 factor family. ECF subfamily.</text>
</comment>
<evidence type="ECO:0000256" key="1">
    <source>
        <dbReference type="ARBA" id="ARBA00010641"/>
    </source>
</evidence>
<evidence type="ECO:0000259" key="5">
    <source>
        <dbReference type="Pfam" id="PF04542"/>
    </source>
</evidence>
<dbReference type="STRING" id="563176.SAMN04488090_1226"/>
<dbReference type="InterPro" id="IPR014284">
    <property type="entry name" value="RNA_pol_sigma-70_dom"/>
</dbReference>
<dbReference type="SUPFAM" id="SSF88659">
    <property type="entry name" value="Sigma3 and sigma4 domains of RNA polymerase sigma factors"/>
    <property type="match status" value="1"/>
</dbReference>